<accession>A0AAV1C4P8</accession>
<name>A0AAV1C4P8_OLDCO</name>
<keyword evidence="2" id="KW-1185">Reference proteome</keyword>
<gene>
    <name evidence="1" type="ORF">OLC1_LOCUS1888</name>
</gene>
<dbReference type="AlphaFoldDB" id="A0AAV1C4P8"/>
<dbReference type="Proteomes" id="UP001161247">
    <property type="component" value="Chromosome 1"/>
</dbReference>
<protein>
    <submittedName>
        <fullName evidence="1">OLC1v1024154C1</fullName>
    </submittedName>
</protein>
<organism evidence="1 2">
    <name type="scientific">Oldenlandia corymbosa var. corymbosa</name>
    <dbReference type="NCBI Taxonomy" id="529605"/>
    <lineage>
        <taxon>Eukaryota</taxon>
        <taxon>Viridiplantae</taxon>
        <taxon>Streptophyta</taxon>
        <taxon>Embryophyta</taxon>
        <taxon>Tracheophyta</taxon>
        <taxon>Spermatophyta</taxon>
        <taxon>Magnoliopsida</taxon>
        <taxon>eudicotyledons</taxon>
        <taxon>Gunneridae</taxon>
        <taxon>Pentapetalae</taxon>
        <taxon>asterids</taxon>
        <taxon>lamiids</taxon>
        <taxon>Gentianales</taxon>
        <taxon>Rubiaceae</taxon>
        <taxon>Rubioideae</taxon>
        <taxon>Spermacoceae</taxon>
        <taxon>Hedyotis-Oldenlandia complex</taxon>
        <taxon>Oldenlandia</taxon>
    </lineage>
</organism>
<dbReference type="EMBL" id="OX459118">
    <property type="protein sequence ID" value="CAI9089563.1"/>
    <property type="molecule type" value="Genomic_DNA"/>
</dbReference>
<dbReference type="Gene3D" id="3.60.10.10">
    <property type="entry name" value="Endonuclease/exonuclease/phosphatase"/>
    <property type="match status" value="1"/>
</dbReference>
<dbReference type="InterPro" id="IPR036691">
    <property type="entry name" value="Endo/exonu/phosph_ase_sf"/>
</dbReference>
<proteinExistence type="predicted"/>
<evidence type="ECO:0000313" key="1">
    <source>
        <dbReference type="EMBL" id="CAI9089563.1"/>
    </source>
</evidence>
<sequence>MTISEEVLKEEAKIQVGKGEMIQRSKGKEKMTTSLGFHILIEVDEELQPIEGKKDTQHQLNLTSEHAEAKVDAPYDPAVYGSNQGGEREELWETLIGLSGTVDGSWVVIGDFNNVMQREERLGGHGVSLTEIQGMRRCIEECEMQDIKQIVEKGWKQEDGRVKMYQVVWKLKRLKADLKQLNRTKFADIQIKADQLREQLQQLPEELSHRPQDEVLQAKEKEMY</sequence>
<reference evidence="1" key="1">
    <citation type="submission" date="2023-03" db="EMBL/GenBank/DDBJ databases">
        <authorList>
            <person name="Julca I."/>
        </authorList>
    </citation>
    <scope>NUCLEOTIDE SEQUENCE</scope>
</reference>
<evidence type="ECO:0000313" key="2">
    <source>
        <dbReference type="Proteomes" id="UP001161247"/>
    </source>
</evidence>